<feature type="region of interest" description="Disordered" evidence="1">
    <location>
        <begin position="60"/>
        <end position="103"/>
    </location>
</feature>
<dbReference type="RefSeq" id="XP_001884104.1">
    <property type="nucleotide sequence ID" value="XM_001884069.1"/>
</dbReference>
<keyword evidence="3" id="KW-1185">Reference proteome</keyword>
<reference evidence="2 3" key="1">
    <citation type="journal article" date="2008" name="Nature">
        <title>The genome of Laccaria bicolor provides insights into mycorrhizal symbiosis.</title>
        <authorList>
            <person name="Martin F."/>
            <person name="Aerts A."/>
            <person name="Ahren D."/>
            <person name="Brun A."/>
            <person name="Danchin E.G.J."/>
            <person name="Duchaussoy F."/>
            <person name="Gibon J."/>
            <person name="Kohler A."/>
            <person name="Lindquist E."/>
            <person name="Pereda V."/>
            <person name="Salamov A."/>
            <person name="Shapiro H.J."/>
            <person name="Wuyts J."/>
            <person name="Blaudez D."/>
            <person name="Buee M."/>
            <person name="Brokstein P."/>
            <person name="Canbaeck B."/>
            <person name="Cohen D."/>
            <person name="Courty P.E."/>
            <person name="Coutinho P.M."/>
            <person name="Delaruelle C."/>
            <person name="Detter J.C."/>
            <person name="Deveau A."/>
            <person name="DiFazio S."/>
            <person name="Duplessis S."/>
            <person name="Fraissinet-Tachet L."/>
            <person name="Lucic E."/>
            <person name="Frey-Klett P."/>
            <person name="Fourrey C."/>
            <person name="Feussner I."/>
            <person name="Gay G."/>
            <person name="Grimwood J."/>
            <person name="Hoegger P.J."/>
            <person name="Jain P."/>
            <person name="Kilaru S."/>
            <person name="Labbe J."/>
            <person name="Lin Y.C."/>
            <person name="Legue V."/>
            <person name="Le Tacon F."/>
            <person name="Marmeisse R."/>
            <person name="Melayah D."/>
            <person name="Montanini B."/>
            <person name="Muratet M."/>
            <person name="Nehls U."/>
            <person name="Niculita-Hirzel H."/>
            <person name="Oudot-Le Secq M.P."/>
            <person name="Peter M."/>
            <person name="Quesneville H."/>
            <person name="Rajashekar B."/>
            <person name="Reich M."/>
            <person name="Rouhier N."/>
            <person name="Schmutz J."/>
            <person name="Yin T."/>
            <person name="Chalot M."/>
            <person name="Henrissat B."/>
            <person name="Kuees U."/>
            <person name="Lucas S."/>
            <person name="Van de Peer Y."/>
            <person name="Podila G.K."/>
            <person name="Polle A."/>
            <person name="Pukkila P.J."/>
            <person name="Richardson P.M."/>
            <person name="Rouze P."/>
            <person name="Sanders I.R."/>
            <person name="Stajich J.E."/>
            <person name="Tunlid A."/>
            <person name="Tuskan G."/>
            <person name="Grigoriev I.V."/>
        </authorList>
    </citation>
    <scope>NUCLEOTIDE SEQUENCE [LARGE SCALE GENOMIC DNA]</scope>
    <source>
        <strain evidence="3">S238N-H82 / ATCC MYA-4686</strain>
    </source>
</reference>
<dbReference type="GeneID" id="6079782"/>
<accession>B0DJL3</accession>
<feature type="compositionally biased region" description="Polar residues" evidence="1">
    <location>
        <begin position="85"/>
        <end position="97"/>
    </location>
</feature>
<dbReference type="KEGG" id="lbc:LACBIDRAFT_303500"/>
<name>B0DJL3_LACBS</name>
<evidence type="ECO:0000313" key="2">
    <source>
        <dbReference type="EMBL" id="EDR05139.1"/>
    </source>
</evidence>
<proteinExistence type="predicted"/>
<dbReference type="AlphaFoldDB" id="B0DJL3"/>
<evidence type="ECO:0000313" key="3">
    <source>
        <dbReference type="Proteomes" id="UP000001194"/>
    </source>
</evidence>
<feature type="region of interest" description="Disordered" evidence="1">
    <location>
        <begin position="1"/>
        <end position="42"/>
    </location>
</feature>
<dbReference type="InParanoid" id="B0DJL3"/>
<sequence length="123" mass="13592">MSTPSQRLYPSFRNSSESELSPCSHPQPPQQRCGSQAKEDTRQLKMTTLTQHDAHQLGMAHVNTPTSNLTSHRLSNGPLSMFAHGSSTYSNQLHPSPTTTTATTWQHHITTQRDTAHIDSTQG</sequence>
<feature type="compositionally biased region" description="Polar residues" evidence="1">
    <location>
        <begin position="63"/>
        <end position="78"/>
    </location>
</feature>
<dbReference type="Proteomes" id="UP000001194">
    <property type="component" value="Unassembled WGS sequence"/>
</dbReference>
<protein>
    <submittedName>
        <fullName evidence="2">Predicted protein</fullName>
    </submittedName>
</protein>
<organism evidence="3">
    <name type="scientific">Laccaria bicolor (strain S238N-H82 / ATCC MYA-4686)</name>
    <name type="common">Bicoloured deceiver</name>
    <name type="synonym">Laccaria laccata var. bicolor</name>
    <dbReference type="NCBI Taxonomy" id="486041"/>
    <lineage>
        <taxon>Eukaryota</taxon>
        <taxon>Fungi</taxon>
        <taxon>Dikarya</taxon>
        <taxon>Basidiomycota</taxon>
        <taxon>Agaricomycotina</taxon>
        <taxon>Agaricomycetes</taxon>
        <taxon>Agaricomycetidae</taxon>
        <taxon>Agaricales</taxon>
        <taxon>Agaricineae</taxon>
        <taxon>Hydnangiaceae</taxon>
        <taxon>Laccaria</taxon>
    </lineage>
</organism>
<evidence type="ECO:0000256" key="1">
    <source>
        <dbReference type="SAM" id="MobiDB-lite"/>
    </source>
</evidence>
<dbReference type="EMBL" id="DS547114">
    <property type="protein sequence ID" value="EDR05139.1"/>
    <property type="molecule type" value="Genomic_DNA"/>
</dbReference>
<feature type="compositionally biased region" description="Polar residues" evidence="1">
    <location>
        <begin position="1"/>
        <end position="21"/>
    </location>
</feature>
<dbReference type="HOGENOM" id="CLU_2015672_0_0_1"/>
<gene>
    <name evidence="2" type="ORF">LACBIDRAFT_303500</name>
</gene>